<proteinExistence type="predicted"/>
<evidence type="ECO:0000313" key="2">
    <source>
        <dbReference type="EnsemblMetazoa" id="Aqu2.1.25250_001"/>
    </source>
</evidence>
<dbReference type="AlphaFoldDB" id="A0A1X7UCN4"/>
<sequence length="122" mass="13929">RIIGKTIKECHGDFCGTETLFYDTKGLADPEEDDEKLLKTLYDVIATCNIQYIVFICLPLISEVDRSVYNLAKLLISKFGENYSIWLNSVIVLTQANLFSPQNGEEESDDDDDDDRKLEIKK</sequence>
<dbReference type="EnsemblMetazoa" id="Aqu2.1.25250_001">
    <property type="protein sequence ID" value="Aqu2.1.25250_001"/>
    <property type="gene ID" value="Aqu2.1.25250"/>
</dbReference>
<dbReference type="InterPro" id="IPR027417">
    <property type="entry name" value="P-loop_NTPase"/>
</dbReference>
<protein>
    <recommendedName>
        <fullName evidence="3">AIG1-type G domain-containing protein</fullName>
    </recommendedName>
</protein>
<reference evidence="2" key="1">
    <citation type="submission" date="2017-05" db="UniProtKB">
        <authorList>
            <consortium name="EnsemblMetazoa"/>
        </authorList>
    </citation>
    <scope>IDENTIFICATION</scope>
</reference>
<organism evidence="2">
    <name type="scientific">Amphimedon queenslandica</name>
    <name type="common">Sponge</name>
    <dbReference type="NCBI Taxonomy" id="400682"/>
    <lineage>
        <taxon>Eukaryota</taxon>
        <taxon>Metazoa</taxon>
        <taxon>Porifera</taxon>
        <taxon>Demospongiae</taxon>
        <taxon>Heteroscleromorpha</taxon>
        <taxon>Haplosclerida</taxon>
        <taxon>Niphatidae</taxon>
        <taxon>Amphimedon</taxon>
    </lineage>
</organism>
<evidence type="ECO:0008006" key="3">
    <source>
        <dbReference type="Google" id="ProtNLM"/>
    </source>
</evidence>
<dbReference type="Gene3D" id="3.40.50.300">
    <property type="entry name" value="P-loop containing nucleotide triphosphate hydrolases"/>
    <property type="match status" value="1"/>
</dbReference>
<dbReference type="InParanoid" id="A0A1X7UCN4"/>
<name>A0A1X7UCN4_AMPQE</name>
<feature type="region of interest" description="Disordered" evidence="1">
    <location>
        <begin position="101"/>
        <end position="122"/>
    </location>
</feature>
<accession>A0A1X7UCN4</accession>
<evidence type="ECO:0000256" key="1">
    <source>
        <dbReference type="SAM" id="MobiDB-lite"/>
    </source>
</evidence>
<feature type="compositionally biased region" description="Acidic residues" evidence="1">
    <location>
        <begin position="104"/>
        <end position="114"/>
    </location>
</feature>